<evidence type="ECO:0000313" key="9">
    <source>
        <dbReference type="EMBL" id="RKF30202.1"/>
    </source>
</evidence>
<dbReference type="InterPro" id="IPR012944">
    <property type="entry name" value="SusD_RagB_dom"/>
</dbReference>
<dbReference type="Proteomes" id="UP000286402">
    <property type="component" value="Unassembled WGS sequence"/>
</dbReference>
<evidence type="ECO:0000256" key="3">
    <source>
        <dbReference type="ARBA" id="ARBA00022729"/>
    </source>
</evidence>
<keyword evidence="3 6" id="KW-0732">Signal</keyword>
<evidence type="ECO:0000256" key="6">
    <source>
        <dbReference type="SAM" id="SignalP"/>
    </source>
</evidence>
<reference evidence="9 10" key="1">
    <citation type="submission" date="2016-07" db="EMBL/GenBank/DDBJ databases">
        <title>Genome analysis of Sphingobacterium siyangense T12B17.</title>
        <authorList>
            <person name="Xu D."/>
            <person name="Su Y."/>
            <person name="Zheng S."/>
        </authorList>
    </citation>
    <scope>NUCLEOTIDE SEQUENCE [LARGE SCALE GENOMIC DNA]</scope>
    <source>
        <strain evidence="9 10">T12B17</strain>
    </source>
</reference>
<feature type="chain" id="PRO_5019030499" description="Outer membrane starch-binding protein" evidence="6">
    <location>
        <begin position="18"/>
        <end position="491"/>
    </location>
</feature>
<evidence type="ECO:0000256" key="2">
    <source>
        <dbReference type="ARBA" id="ARBA00006275"/>
    </source>
</evidence>
<name>A0A420FB72_9SPHI</name>
<dbReference type="GO" id="GO:0009279">
    <property type="term" value="C:cell outer membrane"/>
    <property type="evidence" value="ECO:0007669"/>
    <property type="project" value="UniProtKB-SubCell"/>
</dbReference>
<gene>
    <name evidence="9" type="ORF">BCY89_20610</name>
</gene>
<dbReference type="PROSITE" id="PS51257">
    <property type="entry name" value="PROKAR_LIPOPROTEIN"/>
    <property type="match status" value="1"/>
</dbReference>
<accession>A0A420FB72</accession>
<evidence type="ECO:0008006" key="11">
    <source>
        <dbReference type="Google" id="ProtNLM"/>
    </source>
</evidence>
<evidence type="ECO:0000256" key="1">
    <source>
        <dbReference type="ARBA" id="ARBA00004442"/>
    </source>
</evidence>
<comment type="similarity">
    <text evidence="2">Belongs to the SusD family.</text>
</comment>
<feature type="domain" description="RagB/SusD" evidence="7">
    <location>
        <begin position="340"/>
        <end position="486"/>
    </location>
</feature>
<proteinExistence type="inferred from homology"/>
<evidence type="ECO:0000256" key="5">
    <source>
        <dbReference type="ARBA" id="ARBA00023237"/>
    </source>
</evidence>
<protein>
    <recommendedName>
        <fullName evidence="11">Outer membrane starch-binding protein</fullName>
    </recommendedName>
</protein>
<dbReference type="CDD" id="cd08977">
    <property type="entry name" value="SusD"/>
    <property type="match status" value="1"/>
</dbReference>
<evidence type="ECO:0000259" key="7">
    <source>
        <dbReference type="Pfam" id="PF07980"/>
    </source>
</evidence>
<dbReference type="InterPro" id="IPR033985">
    <property type="entry name" value="SusD-like_N"/>
</dbReference>
<evidence type="ECO:0000259" key="8">
    <source>
        <dbReference type="Pfam" id="PF14322"/>
    </source>
</evidence>
<dbReference type="EMBL" id="MCAQ01000030">
    <property type="protein sequence ID" value="RKF30202.1"/>
    <property type="molecule type" value="Genomic_DNA"/>
</dbReference>
<sequence length="491" mass="55591">MKRKILFLMLSAFMYLASGCSKFLDIEPVSSATDENFWKTQEDANSATNAMYALLRKALNQGNGMAYYAYGDLLTDEITSSTNADFNPIVNMQLNTAVAASETWRPAYQLRRYDVFYQAIDQANRVIQKLPKMDENAFDNVSTRDYYIGEAYFVRAFAYFYMARVWGTVPIITESVVPINAVNLPASKESDVLDQSQADLTKALTLLKWSNIDQDDFALRANTGAALALQAHLSAWRGEYADCIEAAKSVLEIGEYSFVGRDSLNYRSIYQGKSNEGIFEISQNGENEGTNSGIGYFSLAGPYFRSLTDPILRISQDYIKTLFKDSNDKRFKSVFDIDYNGNYALCTKYANVKFSSNASNANAIFKNNIIIFRYSDIKLLMAEGLAAIGKTSSAETILNEIRTQAGLPAYTNDEPLIEAIFSERARELFLEGHRYYDLVRLYKHFNVYKFPEGKMNQSQFNAKKYLWPFDPSLLSTNPLLNQTPYWGTVNM</sequence>
<organism evidence="9 10">
    <name type="scientific">Sphingobacterium siyangense</name>
    <dbReference type="NCBI Taxonomy" id="459529"/>
    <lineage>
        <taxon>Bacteria</taxon>
        <taxon>Pseudomonadati</taxon>
        <taxon>Bacteroidota</taxon>
        <taxon>Sphingobacteriia</taxon>
        <taxon>Sphingobacteriales</taxon>
        <taxon>Sphingobacteriaceae</taxon>
        <taxon>Sphingobacterium</taxon>
    </lineage>
</organism>
<evidence type="ECO:0000256" key="4">
    <source>
        <dbReference type="ARBA" id="ARBA00023136"/>
    </source>
</evidence>
<keyword evidence="5" id="KW-0998">Cell outer membrane</keyword>
<dbReference type="Pfam" id="PF07980">
    <property type="entry name" value="SusD_RagB"/>
    <property type="match status" value="1"/>
</dbReference>
<keyword evidence="4" id="KW-0472">Membrane</keyword>
<comment type="subcellular location">
    <subcellularLocation>
        <location evidence="1">Cell outer membrane</location>
    </subcellularLocation>
</comment>
<dbReference type="InterPro" id="IPR011990">
    <property type="entry name" value="TPR-like_helical_dom_sf"/>
</dbReference>
<keyword evidence="10" id="KW-1185">Reference proteome</keyword>
<dbReference type="RefSeq" id="WP_120336730.1">
    <property type="nucleotide sequence ID" value="NZ_MCAQ01000030.1"/>
</dbReference>
<dbReference type="AlphaFoldDB" id="A0A420FB72"/>
<feature type="domain" description="SusD-like N-terminal" evidence="8">
    <location>
        <begin position="53"/>
        <end position="231"/>
    </location>
</feature>
<evidence type="ECO:0000313" key="10">
    <source>
        <dbReference type="Proteomes" id="UP000286402"/>
    </source>
</evidence>
<dbReference type="SUPFAM" id="SSF48452">
    <property type="entry name" value="TPR-like"/>
    <property type="match status" value="1"/>
</dbReference>
<dbReference type="Gene3D" id="1.25.40.390">
    <property type="match status" value="1"/>
</dbReference>
<dbReference type="Pfam" id="PF14322">
    <property type="entry name" value="SusD-like_3"/>
    <property type="match status" value="1"/>
</dbReference>
<feature type="signal peptide" evidence="6">
    <location>
        <begin position="1"/>
        <end position="17"/>
    </location>
</feature>
<comment type="caution">
    <text evidence="9">The sequence shown here is derived from an EMBL/GenBank/DDBJ whole genome shotgun (WGS) entry which is preliminary data.</text>
</comment>